<accession>A0AAW2V3L5</accession>
<organism evidence="2">
    <name type="scientific">Sesamum radiatum</name>
    <name type="common">Black benniseed</name>
    <dbReference type="NCBI Taxonomy" id="300843"/>
    <lineage>
        <taxon>Eukaryota</taxon>
        <taxon>Viridiplantae</taxon>
        <taxon>Streptophyta</taxon>
        <taxon>Embryophyta</taxon>
        <taxon>Tracheophyta</taxon>
        <taxon>Spermatophyta</taxon>
        <taxon>Magnoliopsida</taxon>
        <taxon>eudicotyledons</taxon>
        <taxon>Gunneridae</taxon>
        <taxon>Pentapetalae</taxon>
        <taxon>asterids</taxon>
        <taxon>lamiids</taxon>
        <taxon>Lamiales</taxon>
        <taxon>Pedaliaceae</taxon>
        <taxon>Sesamum</taxon>
    </lineage>
</organism>
<sequence>MALPTHLSTFFASNKKCQKSAISLFGMEHEENDTLKAYIEQFNNNILEVPAIYPQVLISSITQGLYNEPLFESMTKKHISDLYNLLARTDRYINLEDSQLTKDNSIDRKRNKEGSFARRSKVEPRR</sequence>
<evidence type="ECO:0000313" key="2">
    <source>
        <dbReference type="EMBL" id="KAL0423912.1"/>
    </source>
</evidence>
<feature type="compositionally biased region" description="Basic and acidic residues" evidence="1">
    <location>
        <begin position="104"/>
        <end position="126"/>
    </location>
</feature>
<evidence type="ECO:0000256" key="1">
    <source>
        <dbReference type="SAM" id="MobiDB-lite"/>
    </source>
</evidence>
<gene>
    <name evidence="2" type="ORF">Sradi_0926000</name>
</gene>
<reference evidence="2" key="1">
    <citation type="submission" date="2020-06" db="EMBL/GenBank/DDBJ databases">
        <authorList>
            <person name="Li T."/>
            <person name="Hu X."/>
            <person name="Zhang T."/>
            <person name="Song X."/>
            <person name="Zhang H."/>
            <person name="Dai N."/>
            <person name="Sheng W."/>
            <person name="Hou X."/>
            <person name="Wei L."/>
        </authorList>
    </citation>
    <scope>NUCLEOTIDE SEQUENCE</scope>
    <source>
        <strain evidence="2">G02</strain>
        <tissue evidence="2">Leaf</tissue>
    </source>
</reference>
<dbReference type="AlphaFoldDB" id="A0AAW2V3L5"/>
<evidence type="ECO:0008006" key="3">
    <source>
        <dbReference type="Google" id="ProtNLM"/>
    </source>
</evidence>
<dbReference type="EMBL" id="JACGWJ010000004">
    <property type="protein sequence ID" value="KAL0423912.1"/>
    <property type="molecule type" value="Genomic_DNA"/>
</dbReference>
<reference evidence="2" key="2">
    <citation type="journal article" date="2024" name="Plant">
        <title>Genomic evolution and insights into agronomic trait innovations of Sesamum species.</title>
        <authorList>
            <person name="Miao H."/>
            <person name="Wang L."/>
            <person name="Qu L."/>
            <person name="Liu H."/>
            <person name="Sun Y."/>
            <person name="Le M."/>
            <person name="Wang Q."/>
            <person name="Wei S."/>
            <person name="Zheng Y."/>
            <person name="Lin W."/>
            <person name="Duan Y."/>
            <person name="Cao H."/>
            <person name="Xiong S."/>
            <person name="Wang X."/>
            <person name="Wei L."/>
            <person name="Li C."/>
            <person name="Ma Q."/>
            <person name="Ju M."/>
            <person name="Zhao R."/>
            <person name="Li G."/>
            <person name="Mu C."/>
            <person name="Tian Q."/>
            <person name="Mei H."/>
            <person name="Zhang T."/>
            <person name="Gao T."/>
            <person name="Zhang H."/>
        </authorList>
    </citation>
    <scope>NUCLEOTIDE SEQUENCE</scope>
    <source>
        <strain evidence="2">G02</strain>
    </source>
</reference>
<name>A0AAW2V3L5_SESRA</name>
<protein>
    <recommendedName>
        <fullName evidence="3">Retrotransposon gag domain-containing protein</fullName>
    </recommendedName>
</protein>
<feature type="region of interest" description="Disordered" evidence="1">
    <location>
        <begin position="103"/>
        <end position="126"/>
    </location>
</feature>
<proteinExistence type="predicted"/>
<comment type="caution">
    <text evidence="2">The sequence shown here is derived from an EMBL/GenBank/DDBJ whole genome shotgun (WGS) entry which is preliminary data.</text>
</comment>